<evidence type="ECO:0000313" key="1">
    <source>
        <dbReference type="EMBL" id="SAL00235.1"/>
    </source>
</evidence>
<comment type="caution">
    <text evidence="1">The sequence shown here is derived from an EMBL/GenBank/DDBJ whole genome shotgun (WGS) entry which is preliminary data.</text>
</comment>
<dbReference type="EMBL" id="FCNX02000021">
    <property type="protein sequence ID" value="SAL00235.1"/>
    <property type="molecule type" value="Genomic_DNA"/>
</dbReference>
<name>A0A158E012_9BURK</name>
<keyword evidence="2" id="KW-1185">Reference proteome</keyword>
<dbReference type="Proteomes" id="UP000054903">
    <property type="component" value="Unassembled WGS sequence"/>
</dbReference>
<dbReference type="Gene3D" id="2.40.10.220">
    <property type="entry name" value="predicted glycosyltransferase like domains"/>
    <property type="match status" value="1"/>
</dbReference>
<gene>
    <name evidence="1" type="ORF">AWB77_06095</name>
</gene>
<dbReference type="AlphaFoldDB" id="A0A158E012"/>
<proteinExistence type="predicted"/>
<protein>
    <submittedName>
        <fullName evidence="1">YcgR protein superfamily protein</fullName>
    </submittedName>
</protein>
<dbReference type="RefSeq" id="WP_244158702.1">
    <property type="nucleotide sequence ID" value="NZ_FCNX02000021.1"/>
</dbReference>
<accession>A0A158E012</accession>
<evidence type="ECO:0000313" key="2">
    <source>
        <dbReference type="Proteomes" id="UP000054903"/>
    </source>
</evidence>
<sequence length="74" mass="8248">MDDVKLHVGGLGVVPVRLEVVATRQIVTPTGEHRTVLGCRFIDLKTNAERVLQRAITLLESRRKERFIGSRAAP</sequence>
<reference evidence="1" key="1">
    <citation type="submission" date="2016-01" db="EMBL/GenBank/DDBJ databases">
        <authorList>
            <person name="Peeters C."/>
        </authorList>
    </citation>
    <scope>NUCLEOTIDE SEQUENCE</scope>
    <source>
        <strain evidence="1">LMG 29320</strain>
    </source>
</reference>
<dbReference type="STRING" id="1777138.AWB77_06095"/>
<organism evidence="1 2">
    <name type="scientific">Caballeronia fortuita</name>
    <dbReference type="NCBI Taxonomy" id="1777138"/>
    <lineage>
        <taxon>Bacteria</taxon>
        <taxon>Pseudomonadati</taxon>
        <taxon>Pseudomonadota</taxon>
        <taxon>Betaproteobacteria</taxon>
        <taxon>Burkholderiales</taxon>
        <taxon>Burkholderiaceae</taxon>
        <taxon>Caballeronia</taxon>
    </lineage>
</organism>